<comment type="caution">
    <text evidence="3">The sequence shown here is derived from an EMBL/GenBank/DDBJ whole genome shotgun (WGS) entry which is preliminary data.</text>
</comment>
<gene>
    <name evidence="3" type="ORF">AABB81_01280</name>
</gene>
<keyword evidence="1" id="KW-1133">Transmembrane helix</keyword>
<evidence type="ECO:0000313" key="4">
    <source>
        <dbReference type="Proteomes" id="UP001474120"/>
    </source>
</evidence>
<keyword evidence="4" id="KW-1185">Reference proteome</keyword>
<dbReference type="Proteomes" id="UP001474120">
    <property type="component" value="Unassembled WGS sequence"/>
</dbReference>
<dbReference type="InterPro" id="IPR004843">
    <property type="entry name" value="Calcineurin-like_PHP"/>
</dbReference>
<reference evidence="3 4" key="1">
    <citation type="submission" date="2024-04" db="EMBL/GenBank/DDBJ databases">
        <title>whole genome sequencing of Lutimonas vermicola strain IMCC1616.</title>
        <authorList>
            <person name="Bae S.S."/>
        </authorList>
    </citation>
    <scope>NUCLEOTIDE SEQUENCE [LARGE SCALE GENOMIC DNA]</scope>
    <source>
        <strain evidence="3 4">IMCC1616</strain>
    </source>
</reference>
<dbReference type="RefSeq" id="WP_342158063.1">
    <property type="nucleotide sequence ID" value="NZ_JBCDNA010000001.1"/>
</dbReference>
<keyword evidence="1" id="KW-0472">Membrane</keyword>
<dbReference type="InterPro" id="IPR006186">
    <property type="entry name" value="Ser/Thr-sp_prot-phosphatase"/>
</dbReference>
<dbReference type="PRINTS" id="PR00114">
    <property type="entry name" value="STPHPHTASE"/>
</dbReference>
<accession>A0ABU9KWM9</accession>
<feature type="domain" description="Calcineurin-like phosphoesterase" evidence="2">
    <location>
        <begin position="138"/>
        <end position="364"/>
    </location>
</feature>
<dbReference type="EMBL" id="JBCDNA010000001">
    <property type="protein sequence ID" value="MEL4454509.1"/>
    <property type="molecule type" value="Genomic_DNA"/>
</dbReference>
<dbReference type="PANTHER" id="PTHR46546">
    <property type="entry name" value="SHEWANELLA-LIKE PROTEIN PHOSPHATASE 1"/>
    <property type="match status" value="1"/>
</dbReference>
<keyword evidence="1" id="KW-0812">Transmembrane</keyword>
<dbReference type="SUPFAM" id="SSF56300">
    <property type="entry name" value="Metallo-dependent phosphatases"/>
    <property type="match status" value="1"/>
</dbReference>
<proteinExistence type="predicted"/>
<dbReference type="Pfam" id="PF00149">
    <property type="entry name" value="Metallophos"/>
    <property type="match status" value="1"/>
</dbReference>
<dbReference type="InterPro" id="IPR029052">
    <property type="entry name" value="Metallo-depent_PP-like"/>
</dbReference>
<dbReference type="PANTHER" id="PTHR46546:SF4">
    <property type="entry name" value="SHEWANELLA-LIKE PROTEIN PHOSPHATASE 1"/>
    <property type="match status" value="1"/>
</dbReference>
<organism evidence="3 4">
    <name type="scientific">Lutimonas vermicola</name>
    <dbReference type="NCBI Taxonomy" id="414288"/>
    <lineage>
        <taxon>Bacteria</taxon>
        <taxon>Pseudomonadati</taxon>
        <taxon>Bacteroidota</taxon>
        <taxon>Flavobacteriia</taxon>
        <taxon>Flavobacteriales</taxon>
        <taxon>Flavobacteriaceae</taxon>
        <taxon>Lutimonas</taxon>
    </lineage>
</organism>
<evidence type="ECO:0000259" key="2">
    <source>
        <dbReference type="Pfam" id="PF00149"/>
    </source>
</evidence>
<sequence length="418" mass="48418">MKQTKNNILITRYFIIAVSAVFIFMSFDKHSKINRIATQNDYKYEGTYSLYVGKTDYYNFRWITEAADIGRYQIIDSRNRIVASGKTDTARTHNINLDKEIKTPFTFEFGGEKAGMHQVRIKANAEQDKTVYKKVDSIYVVGDIHGRYDQLITLLTKSKIIDKNLNWTAGNAHIVFLGDVFDRGDDVTKVLWFIYQLEEKAAKAGGESHLVLGNHEIMTMTKDLRYLSRKEQNISLAHGLGYEELFHPINSVLGSWLRSKVSLLKIDHVVMSHGGILNIGPITLEEFNNKAYFFMKEPMYLEMMEAYPDSTKYDVNHWMEMRSFFFHSDSPYWFRGYVLLDTLGPQLNTMLKKHKSKLHVVAHTTRETITQKYEGKLLTTDLDDAATELLLLVRHKKKYQRFKIDSEGIISELNGVEQ</sequence>
<name>A0ABU9KWM9_9FLAO</name>
<dbReference type="Gene3D" id="3.60.21.10">
    <property type="match status" value="1"/>
</dbReference>
<protein>
    <submittedName>
        <fullName evidence="3">Metallophosphoesterase</fullName>
    </submittedName>
</protein>
<feature type="transmembrane region" description="Helical" evidence="1">
    <location>
        <begin position="9"/>
        <end position="27"/>
    </location>
</feature>
<evidence type="ECO:0000256" key="1">
    <source>
        <dbReference type="SAM" id="Phobius"/>
    </source>
</evidence>
<evidence type="ECO:0000313" key="3">
    <source>
        <dbReference type="EMBL" id="MEL4454509.1"/>
    </source>
</evidence>